<dbReference type="EMBL" id="CAMPGE010001443">
    <property type="protein sequence ID" value="CAI2360229.1"/>
    <property type="molecule type" value="Genomic_DNA"/>
</dbReference>
<evidence type="ECO:0000313" key="2">
    <source>
        <dbReference type="Proteomes" id="UP001295684"/>
    </source>
</evidence>
<keyword evidence="2" id="KW-1185">Reference proteome</keyword>
<dbReference type="Proteomes" id="UP001295684">
    <property type="component" value="Unassembled WGS sequence"/>
</dbReference>
<proteinExistence type="predicted"/>
<name>A0AAD1U726_EUPCR</name>
<sequence length="187" mass="21373">MPDIKILSLNNMPQRCKEMKHFMANHFPDKVGVLNFNKCSTMNSRLEFYFDELMEVSQRVIGELYIHNFEVSQAHLVSLLSANKHKQIFGLLDCKLDLSSVPDFGGRLAGSRIRCLDLSSSGGFSCCNWNYNVKDFENLIVGLSQEEDFLKNLQIIKMSECGMEKDVVEEILDDHGFLHVEIHGHSK</sequence>
<evidence type="ECO:0000313" key="1">
    <source>
        <dbReference type="EMBL" id="CAI2360229.1"/>
    </source>
</evidence>
<gene>
    <name evidence="1" type="ORF">ECRASSUSDP1_LOCUS1528</name>
</gene>
<protein>
    <submittedName>
        <fullName evidence="1">Uncharacterized protein</fullName>
    </submittedName>
</protein>
<comment type="caution">
    <text evidence="1">The sequence shown here is derived from an EMBL/GenBank/DDBJ whole genome shotgun (WGS) entry which is preliminary data.</text>
</comment>
<organism evidence="1 2">
    <name type="scientific">Euplotes crassus</name>
    <dbReference type="NCBI Taxonomy" id="5936"/>
    <lineage>
        <taxon>Eukaryota</taxon>
        <taxon>Sar</taxon>
        <taxon>Alveolata</taxon>
        <taxon>Ciliophora</taxon>
        <taxon>Intramacronucleata</taxon>
        <taxon>Spirotrichea</taxon>
        <taxon>Hypotrichia</taxon>
        <taxon>Euplotida</taxon>
        <taxon>Euplotidae</taxon>
        <taxon>Moneuplotes</taxon>
    </lineage>
</organism>
<reference evidence="1" key="1">
    <citation type="submission" date="2023-07" db="EMBL/GenBank/DDBJ databases">
        <authorList>
            <consortium name="AG Swart"/>
            <person name="Singh M."/>
            <person name="Singh A."/>
            <person name="Seah K."/>
            <person name="Emmerich C."/>
        </authorList>
    </citation>
    <scope>NUCLEOTIDE SEQUENCE</scope>
    <source>
        <strain evidence="1">DP1</strain>
    </source>
</reference>
<accession>A0AAD1U726</accession>
<dbReference type="AlphaFoldDB" id="A0AAD1U726"/>